<gene>
    <name evidence="2" type="ORF">SAMN05421541_102550</name>
</gene>
<evidence type="ECO:0000313" key="2">
    <source>
        <dbReference type="EMBL" id="SFE60039.1"/>
    </source>
</evidence>
<proteinExistence type="predicted"/>
<accession>A0A1I2BVA5</accession>
<sequence>MPCRSRALSVPEACMLCRWRALPVPVACMLCRWRALPVPVACMLCRWRALSVPGACMLCRSWALSVPEASMPCRSPSGRGRWRHAVPLAGSFRAGGVHAVPLAERSWPVAPCGVARRPVPCGKRPCGVAHRTVSTGCQPDPTGSAGSAEDRVDIRGVSGGVGRRWRPDGGAGSPPAGAEPVGRGGLRRAGTGGTAQVRWGRCAAYRMKGLIRKGGREGRCRRVEGDARGDGVDQGGGDVGGQGRGVAEAGQGVLVGDGVA</sequence>
<name>A0A1I2BVA5_9ACTN</name>
<organism evidence="2 3">
    <name type="scientific">Actinoplanes philippinensis</name>
    <dbReference type="NCBI Taxonomy" id="35752"/>
    <lineage>
        <taxon>Bacteria</taxon>
        <taxon>Bacillati</taxon>
        <taxon>Actinomycetota</taxon>
        <taxon>Actinomycetes</taxon>
        <taxon>Micromonosporales</taxon>
        <taxon>Micromonosporaceae</taxon>
        <taxon>Actinoplanes</taxon>
    </lineage>
</organism>
<evidence type="ECO:0000313" key="3">
    <source>
        <dbReference type="Proteomes" id="UP000199645"/>
    </source>
</evidence>
<feature type="compositionally biased region" description="Basic and acidic residues" evidence="1">
    <location>
        <begin position="222"/>
        <end position="231"/>
    </location>
</feature>
<evidence type="ECO:0000256" key="1">
    <source>
        <dbReference type="SAM" id="MobiDB-lite"/>
    </source>
</evidence>
<feature type="compositionally biased region" description="Gly residues" evidence="1">
    <location>
        <begin position="232"/>
        <end position="244"/>
    </location>
</feature>
<reference evidence="2 3" key="1">
    <citation type="submission" date="2016-10" db="EMBL/GenBank/DDBJ databases">
        <authorList>
            <person name="de Groot N.N."/>
        </authorList>
    </citation>
    <scope>NUCLEOTIDE SEQUENCE [LARGE SCALE GENOMIC DNA]</scope>
    <source>
        <strain evidence="2 3">DSM 43019</strain>
    </source>
</reference>
<keyword evidence="3" id="KW-1185">Reference proteome</keyword>
<protein>
    <submittedName>
        <fullName evidence="2">Uncharacterized protein</fullName>
    </submittedName>
</protein>
<dbReference type="AlphaFoldDB" id="A0A1I2BVA5"/>
<dbReference type="EMBL" id="FONV01000002">
    <property type="protein sequence ID" value="SFE60039.1"/>
    <property type="molecule type" value="Genomic_DNA"/>
</dbReference>
<dbReference type="Proteomes" id="UP000199645">
    <property type="component" value="Unassembled WGS sequence"/>
</dbReference>
<feature type="region of interest" description="Disordered" evidence="1">
    <location>
        <begin position="222"/>
        <end position="260"/>
    </location>
</feature>
<feature type="region of interest" description="Disordered" evidence="1">
    <location>
        <begin position="136"/>
        <end position="193"/>
    </location>
</feature>